<keyword evidence="13 19" id="KW-0472">Membrane</keyword>
<evidence type="ECO:0000256" key="19">
    <source>
        <dbReference type="HAMAP-Rule" id="MF_00719"/>
    </source>
</evidence>
<comment type="similarity">
    <text evidence="4 19">Belongs to the CobS family.</text>
</comment>
<accession>A0ABS2WHC4</accession>
<feature type="transmembrane region" description="Helical" evidence="19">
    <location>
        <begin position="174"/>
        <end position="202"/>
    </location>
</feature>
<feature type="transmembrane region" description="Helical" evidence="19">
    <location>
        <begin position="222"/>
        <end position="241"/>
    </location>
</feature>
<evidence type="ECO:0000256" key="9">
    <source>
        <dbReference type="ARBA" id="ARBA00022679"/>
    </source>
</evidence>
<dbReference type="InterPro" id="IPR003805">
    <property type="entry name" value="CobS"/>
</dbReference>
<dbReference type="GO" id="GO:0051073">
    <property type="term" value="F:adenosylcobinamide-GDP ribazoletransferase activity"/>
    <property type="evidence" value="ECO:0007669"/>
    <property type="project" value="UniProtKB-EC"/>
</dbReference>
<dbReference type="PANTHER" id="PTHR34148">
    <property type="entry name" value="ADENOSYLCOBINAMIDE-GDP RIBAZOLETRANSFERASE"/>
    <property type="match status" value="1"/>
</dbReference>
<evidence type="ECO:0000256" key="17">
    <source>
        <dbReference type="ARBA" id="ARBA00048623"/>
    </source>
</evidence>
<dbReference type="Proteomes" id="UP001177120">
    <property type="component" value="Unassembled WGS sequence"/>
</dbReference>
<evidence type="ECO:0000256" key="18">
    <source>
        <dbReference type="ARBA" id="ARBA00049504"/>
    </source>
</evidence>
<dbReference type="HAMAP" id="MF_00719">
    <property type="entry name" value="CobS"/>
    <property type="match status" value="1"/>
</dbReference>
<evidence type="ECO:0000256" key="2">
    <source>
        <dbReference type="ARBA" id="ARBA00004651"/>
    </source>
</evidence>
<comment type="subcellular location">
    <subcellularLocation>
        <location evidence="2 19">Cell membrane</location>
        <topology evidence="2 19">Multi-pass membrane protein</topology>
    </subcellularLocation>
</comment>
<name>A0ABS2WHC4_9BACL</name>
<evidence type="ECO:0000256" key="8">
    <source>
        <dbReference type="ARBA" id="ARBA00022573"/>
    </source>
</evidence>
<comment type="catalytic activity">
    <reaction evidence="17 19">
        <text>alpha-ribazole + adenosylcob(III)inamide-GDP = adenosylcob(III)alamin + GMP + H(+)</text>
        <dbReference type="Rhea" id="RHEA:16049"/>
        <dbReference type="ChEBI" id="CHEBI:10329"/>
        <dbReference type="ChEBI" id="CHEBI:15378"/>
        <dbReference type="ChEBI" id="CHEBI:18408"/>
        <dbReference type="ChEBI" id="CHEBI:58115"/>
        <dbReference type="ChEBI" id="CHEBI:60487"/>
        <dbReference type="EC" id="2.7.8.26"/>
    </reaction>
</comment>
<evidence type="ECO:0000256" key="16">
    <source>
        <dbReference type="ARBA" id="ARBA00032853"/>
    </source>
</evidence>
<feature type="transmembrane region" description="Helical" evidence="19">
    <location>
        <begin position="129"/>
        <end position="153"/>
    </location>
</feature>
<comment type="pathway">
    <text evidence="3 19">Cofactor biosynthesis; adenosylcobalamin biosynthesis; adenosylcobalamin from cob(II)yrinate a,c-diamide: step 7/7.</text>
</comment>
<dbReference type="RefSeq" id="WP_205493470.1">
    <property type="nucleotide sequence ID" value="NZ_JAFHAP010000005.1"/>
</dbReference>
<organism evidence="20 21">
    <name type="scientific">Polycladomyces zharkentensis</name>
    <dbReference type="NCBI Taxonomy" id="2807616"/>
    <lineage>
        <taxon>Bacteria</taxon>
        <taxon>Bacillati</taxon>
        <taxon>Bacillota</taxon>
        <taxon>Bacilli</taxon>
        <taxon>Bacillales</taxon>
        <taxon>Thermoactinomycetaceae</taxon>
        <taxon>Polycladomyces</taxon>
    </lineage>
</organism>
<comment type="function">
    <text evidence="14 19">Joins adenosylcobinamide-GDP and alpha-ribazole to generate adenosylcobalamin (Ado-cobalamin). Also synthesizes adenosylcobalamin 5'-phosphate from adenosylcobinamide-GDP and alpha-ribazole 5'-phosphate.</text>
</comment>
<evidence type="ECO:0000256" key="4">
    <source>
        <dbReference type="ARBA" id="ARBA00010561"/>
    </source>
</evidence>
<keyword evidence="7 19" id="KW-1003">Cell membrane</keyword>
<dbReference type="EC" id="2.7.8.26" evidence="5 19"/>
<evidence type="ECO:0000256" key="1">
    <source>
        <dbReference type="ARBA" id="ARBA00001946"/>
    </source>
</evidence>
<keyword evidence="21" id="KW-1185">Reference proteome</keyword>
<evidence type="ECO:0000256" key="3">
    <source>
        <dbReference type="ARBA" id="ARBA00004663"/>
    </source>
</evidence>
<evidence type="ECO:0000256" key="14">
    <source>
        <dbReference type="ARBA" id="ARBA00025228"/>
    </source>
</evidence>
<evidence type="ECO:0000256" key="13">
    <source>
        <dbReference type="ARBA" id="ARBA00023136"/>
    </source>
</evidence>
<evidence type="ECO:0000256" key="12">
    <source>
        <dbReference type="ARBA" id="ARBA00022989"/>
    </source>
</evidence>
<gene>
    <name evidence="19 20" type="primary">cobS</name>
    <name evidence="20" type="ORF">JQC72_05200</name>
</gene>
<feature type="transmembrane region" description="Helical" evidence="19">
    <location>
        <begin position="31"/>
        <end position="50"/>
    </location>
</feature>
<evidence type="ECO:0000256" key="15">
    <source>
        <dbReference type="ARBA" id="ARBA00032605"/>
    </source>
</evidence>
<keyword evidence="10 19" id="KW-0812">Transmembrane</keyword>
<sequence>MKGFWSALAFLTRIPVPVRWLHPDGWRTSPAFYPAVGGVIGLCLVGFNWLTASWLSPWVRAVLVVGMWVRLTGGLHLDGLMDTADGMGANRDREQTLAIMKDSRIGAMGVLAALFVVLVKVAAVHDLSFFATIALFSAPVAGRMAILSALYFWPYVRQDGIGSQLKAALTGWRVAGAWAFGIILLTVASGWLAVLTLAVTLVVTVWMARRVVHKIGGLTGDVYGAIVEVAEAAVLIAFCVWR</sequence>
<evidence type="ECO:0000256" key="10">
    <source>
        <dbReference type="ARBA" id="ARBA00022692"/>
    </source>
</evidence>
<keyword evidence="9 19" id="KW-0808">Transferase</keyword>
<reference evidence="20" key="1">
    <citation type="journal article" date="2024" name="Int. J. Syst. Evol. Microbiol.">
        <title>Polycladomyces zharkentensis sp. nov., a novel thermophilic cellulose- and starch-degrading member of the Bacillota from a geothermal aquifer in Kazakhstan.</title>
        <authorList>
            <person name="Mashzhan A."/>
            <person name="Kistaubayeva A."/>
            <person name="Javier-Lopez R."/>
            <person name="Bissenova U."/>
            <person name="Bissenbay A."/>
            <person name="Birkeland N.K."/>
        </authorList>
    </citation>
    <scope>NUCLEOTIDE SEQUENCE</scope>
    <source>
        <strain evidence="20">ZKZ2T</strain>
    </source>
</reference>
<feature type="transmembrane region" description="Helical" evidence="19">
    <location>
        <begin position="105"/>
        <end position="123"/>
    </location>
</feature>
<evidence type="ECO:0000313" key="21">
    <source>
        <dbReference type="Proteomes" id="UP001177120"/>
    </source>
</evidence>
<dbReference type="Pfam" id="PF02654">
    <property type="entry name" value="CobS"/>
    <property type="match status" value="1"/>
</dbReference>
<proteinExistence type="inferred from homology"/>
<keyword evidence="11 19" id="KW-0460">Magnesium</keyword>
<comment type="cofactor">
    <cofactor evidence="1 19">
        <name>Mg(2+)</name>
        <dbReference type="ChEBI" id="CHEBI:18420"/>
    </cofactor>
</comment>
<evidence type="ECO:0000313" key="20">
    <source>
        <dbReference type="EMBL" id="MBN2908921.1"/>
    </source>
</evidence>
<keyword evidence="8 19" id="KW-0169">Cobalamin biosynthesis</keyword>
<comment type="catalytic activity">
    <reaction evidence="18 19">
        <text>alpha-ribazole 5'-phosphate + adenosylcob(III)inamide-GDP = adenosylcob(III)alamin 5'-phosphate + GMP + H(+)</text>
        <dbReference type="Rhea" id="RHEA:23560"/>
        <dbReference type="ChEBI" id="CHEBI:15378"/>
        <dbReference type="ChEBI" id="CHEBI:57918"/>
        <dbReference type="ChEBI" id="CHEBI:58115"/>
        <dbReference type="ChEBI" id="CHEBI:60487"/>
        <dbReference type="ChEBI" id="CHEBI:60493"/>
        <dbReference type="EC" id="2.7.8.26"/>
    </reaction>
</comment>
<comment type="caution">
    <text evidence="20">The sequence shown here is derived from an EMBL/GenBank/DDBJ whole genome shotgun (WGS) entry which is preliminary data.</text>
</comment>
<keyword evidence="12 19" id="KW-1133">Transmembrane helix</keyword>
<protein>
    <recommendedName>
        <fullName evidence="6 19">Adenosylcobinamide-GDP ribazoletransferase</fullName>
        <ecNumber evidence="5 19">2.7.8.26</ecNumber>
    </recommendedName>
    <alternativeName>
        <fullName evidence="16 19">Cobalamin synthase</fullName>
    </alternativeName>
    <alternativeName>
        <fullName evidence="15 19">Cobalamin-5'-phosphate synthase</fullName>
    </alternativeName>
</protein>
<evidence type="ECO:0000256" key="6">
    <source>
        <dbReference type="ARBA" id="ARBA00015850"/>
    </source>
</evidence>
<dbReference type="PANTHER" id="PTHR34148:SF1">
    <property type="entry name" value="ADENOSYLCOBINAMIDE-GDP RIBAZOLETRANSFERASE"/>
    <property type="match status" value="1"/>
</dbReference>
<evidence type="ECO:0000256" key="11">
    <source>
        <dbReference type="ARBA" id="ARBA00022842"/>
    </source>
</evidence>
<evidence type="ECO:0000256" key="5">
    <source>
        <dbReference type="ARBA" id="ARBA00013200"/>
    </source>
</evidence>
<dbReference type="EMBL" id="JAFHAP010000005">
    <property type="protein sequence ID" value="MBN2908921.1"/>
    <property type="molecule type" value="Genomic_DNA"/>
</dbReference>
<dbReference type="NCBIfam" id="TIGR00317">
    <property type="entry name" value="cobS"/>
    <property type="match status" value="1"/>
</dbReference>
<evidence type="ECO:0000256" key="7">
    <source>
        <dbReference type="ARBA" id="ARBA00022475"/>
    </source>
</evidence>